<evidence type="ECO:0000313" key="3">
    <source>
        <dbReference type="Proteomes" id="UP000092443"/>
    </source>
</evidence>
<evidence type="ECO:0000259" key="2">
    <source>
        <dbReference type="PROSITE" id="PS50157"/>
    </source>
</evidence>
<dbReference type="GO" id="GO:0008270">
    <property type="term" value="F:zinc ion binding"/>
    <property type="evidence" value="ECO:0007669"/>
    <property type="project" value="UniProtKB-KW"/>
</dbReference>
<keyword evidence="1" id="KW-0862">Zinc</keyword>
<dbReference type="PROSITE" id="PS50157">
    <property type="entry name" value="ZINC_FINGER_C2H2_2"/>
    <property type="match status" value="2"/>
</dbReference>
<dbReference type="SUPFAM" id="SSF57667">
    <property type="entry name" value="beta-beta-alpha zinc fingers"/>
    <property type="match status" value="1"/>
</dbReference>
<dbReference type="AlphaFoldDB" id="A0A9C6DSF8"/>
<organism evidence="3 5">
    <name type="scientific">Glossina fuscipes</name>
    <dbReference type="NCBI Taxonomy" id="7396"/>
    <lineage>
        <taxon>Eukaryota</taxon>
        <taxon>Metazoa</taxon>
        <taxon>Ecdysozoa</taxon>
        <taxon>Arthropoda</taxon>
        <taxon>Hexapoda</taxon>
        <taxon>Insecta</taxon>
        <taxon>Pterygota</taxon>
        <taxon>Neoptera</taxon>
        <taxon>Endopterygota</taxon>
        <taxon>Diptera</taxon>
        <taxon>Brachycera</taxon>
        <taxon>Muscomorpha</taxon>
        <taxon>Hippoboscoidea</taxon>
        <taxon>Glossinidae</taxon>
        <taxon>Glossina</taxon>
    </lineage>
</organism>
<dbReference type="PANTHER" id="PTHR46451:SF1">
    <property type="entry name" value="RAS-RESPONSIVE ELEMENT-BINDING PROTEIN 1"/>
    <property type="match status" value="1"/>
</dbReference>
<dbReference type="InterPro" id="IPR036236">
    <property type="entry name" value="Znf_C2H2_sf"/>
</dbReference>
<dbReference type="GO" id="GO:0000978">
    <property type="term" value="F:RNA polymerase II cis-regulatory region sequence-specific DNA binding"/>
    <property type="evidence" value="ECO:0007669"/>
    <property type="project" value="TreeGrafter"/>
</dbReference>
<sequence length="216" mass="25365">MKMIDAASKCEAEHDAEEKIEKLAVNKLGTNTISSNLSCRSFQENEGSLSNLEVPDIFTIPVDCVSIAGNLKNSEDTNEENAFAAMRRYQTQIPMDNVEIKLLDAPSHLKSAEICIEFKKTEESWISAVYRTYENDFWCKIKREDCKHKWHYFCNFCKRRYCSFPSLKGHLNEHLGLFPFKCKTCLKVFTLRHSLITHLRCVHRYERREYEHYVTY</sequence>
<dbReference type="GO" id="GO:0005634">
    <property type="term" value="C:nucleus"/>
    <property type="evidence" value="ECO:0007669"/>
    <property type="project" value="TreeGrafter"/>
</dbReference>
<keyword evidence="1" id="KW-0863">Zinc-finger</keyword>
<dbReference type="RefSeq" id="XP_037889368.1">
    <property type="nucleotide sequence ID" value="XM_038033440.1"/>
</dbReference>
<reference evidence="4 5" key="1">
    <citation type="submission" date="2025-04" db="UniProtKB">
        <authorList>
            <consortium name="RefSeq"/>
        </authorList>
    </citation>
    <scope>IDENTIFICATION</scope>
    <source>
        <tissue evidence="4 5">Whole body pupa</tissue>
    </source>
</reference>
<dbReference type="Gene3D" id="3.30.160.60">
    <property type="entry name" value="Classic Zinc Finger"/>
    <property type="match status" value="1"/>
</dbReference>
<gene>
    <name evidence="4 5" type="primary">LOC119637419</name>
</gene>
<dbReference type="GO" id="GO:0001228">
    <property type="term" value="F:DNA-binding transcription activator activity, RNA polymerase II-specific"/>
    <property type="evidence" value="ECO:0007669"/>
    <property type="project" value="TreeGrafter"/>
</dbReference>
<evidence type="ECO:0000313" key="5">
    <source>
        <dbReference type="RefSeq" id="XP_037889368.1"/>
    </source>
</evidence>
<dbReference type="PROSITE" id="PS00028">
    <property type="entry name" value="ZINC_FINGER_C2H2_1"/>
    <property type="match status" value="2"/>
</dbReference>
<dbReference type="PANTHER" id="PTHR46451">
    <property type="entry name" value="RAS-RESPONSIVE ELEMENT-BINDING PROTEIN 1"/>
    <property type="match status" value="1"/>
</dbReference>
<dbReference type="GeneID" id="119637419"/>
<proteinExistence type="predicted"/>
<dbReference type="Proteomes" id="UP000092443">
    <property type="component" value="Unplaced"/>
</dbReference>
<dbReference type="InterPro" id="IPR013087">
    <property type="entry name" value="Znf_C2H2_type"/>
</dbReference>
<dbReference type="KEGG" id="gfs:119637419"/>
<keyword evidence="3" id="KW-1185">Reference proteome</keyword>
<feature type="domain" description="C2H2-type" evidence="2">
    <location>
        <begin position="180"/>
        <end position="208"/>
    </location>
</feature>
<accession>A0A9C6DSF8</accession>
<name>A0A9C6DSF8_9MUSC</name>
<feature type="domain" description="C2H2-type" evidence="2">
    <location>
        <begin position="152"/>
        <end position="179"/>
    </location>
</feature>
<evidence type="ECO:0000256" key="1">
    <source>
        <dbReference type="PROSITE-ProRule" id="PRU00042"/>
    </source>
</evidence>
<evidence type="ECO:0000313" key="4">
    <source>
        <dbReference type="RefSeq" id="XP_037889367.1"/>
    </source>
</evidence>
<dbReference type="SMART" id="SM00355">
    <property type="entry name" value="ZnF_C2H2"/>
    <property type="match status" value="2"/>
</dbReference>
<dbReference type="RefSeq" id="XP_037889367.1">
    <property type="nucleotide sequence ID" value="XM_038033439.1"/>
</dbReference>
<protein>
    <submittedName>
        <fullName evidence="4 5">Hypermethylated in cancer 2 protein-like</fullName>
    </submittedName>
</protein>
<dbReference type="InterPro" id="IPR052795">
    <property type="entry name" value="RREB1"/>
</dbReference>
<keyword evidence="1" id="KW-0479">Metal-binding</keyword>